<dbReference type="PROSITE" id="PS51257">
    <property type="entry name" value="PROKAR_LIPOPROTEIN"/>
    <property type="match status" value="1"/>
</dbReference>
<name>A0AAU9DF76_9BACT</name>
<gene>
    <name evidence="2" type="ORF">FUAX_35920</name>
</gene>
<dbReference type="GO" id="GO:1901530">
    <property type="term" value="P:response to hypochlorite"/>
    <property type="evidence" value="ECO:0007669"/>
    <property type="project" value="TreeGrafter"/>
</dbReference>
<dbReference type="RefSeq" id="WP_338392674.1">
    <property type="nucleotide sequence ID" value="NZ_AP025314.1"/>
</dbReference>
<dbReference type="GO" id="GO:0005886">
    <property type="term" value="C:plasma membrane"/>
    <property type="evidence" value="ECO:0007669"/>
    <property type="project" value="TreeGrafter"/>
</dbReference>
<keyword evidence="1" id="KW-0812">Transmembrane</keyword>
<reference evidence="2 3" key="1">
    <citation type="submission" date="2021-12" db="EMBL/GenBank/DDBJ databases">
        <title>Genome sequencing of bacteria with rrn-lacking chromosome and rrn-plasmid.</title>
        <authorList>
            <person name="Anda M."/>
            <person name="Iwasaki W."/>
        </authorList>
    </citation>
    <scope>NUCLEOTIDE SEQUENCE [LARGE SCALE GENOMIC DNA]</scope>
    <source>
        <strain evidence="2 3">DSM 100852</strain>
    </source>
</reference>
<keyword evidence="3" id="KW-1185">Reference proteome</keyword>
<dbReference type="InterPro" id="IPR016865">
    <property type="entry name" value="RclC"/>
</dbReference>
<dbReference type="PIRSF" id="PIRSF028065">
    <property type="entry name" value="UCP028065"/>
    <property type="match status" value="1"/>
</dbReference>
<accession>A0AAU9DF76</accession>
<keyword evidence="1" id="KW-1133">Transmembrane helix</keyword>
<dbReference type="PANTHER" id="PTHR40106:SF1">
    <property type="entry name" value="INNER MEMBRANE PROTEIN RCLC"/>
    <property type="match status" value="1"/>
</dbReference>
<organism evidence="2 3">
    <name type="scientific">Fulvitalea axinellae</name>
    <dbReference type="NCBI Taxonomy" id="1182444"/>
    <lineage>
        <taxon>Bacteria</taxon>
        <taxon>Pseudomonadati</taxon>
        <taxon>Bacteroidota</taxon>
        <taxon>Cytophagia</taxon>
        <taxon>Cytophagales</taxon>
        <taxon>Persicobacteraceae</taxon>
        <taxon>Fulvitalea</taxon>
    </lineage>
</organism>
<keyword evidence="1" id="KW-0472">Membrane</keyword>
<feature type="transmembrane region" description="Helical" evidence="1">
    <location>
        <begin position="49"/>
        <end position="75"/>
    </location>
</feature>
<feature type="transmembrane region" description="Helical" evidence="1">
    <location>
        <begin position="82"/>
        <end position="102"/>
    </location>
</feature>
<dbReference type="PANTHER" id="PTHR40106">
    <property type="entry name" value="INNER MEMBRANE PROTEIN RCLC"/>
    <property type="match status" value="1"/>
</dbReference>
<dbReference type="InterPro" id="IPR007339">
    <property type="entry name" value="RclC-like"/>
</dbReference>
<evidence type="ECO:0000256" key="1">
    <source>
        <dbReference type="SAM" id="Phobius"/>
    </source>
</evidence>
<dbReference type="EMBL" id="AP025314">
    <property type="protein sequence ID" value="BDD11160.1"/>
    <property type="molecule type" value="Genomic_DNA"/>
</dbReference>
<sequence>MKTDTNPAGVLIRYALVLIIFWIGCLKFYTYEAEGIQRLVGNSPFLSWLYSIADVKQVSALFGGTEILIALLLAIKPASPKLSIFGSLGAVLMFLTTLSFLFTTPGITVSGLGFPALTGGGQSLLKDTMLLAGAVWTFFDSKNAL</sequence>
<dbReference type="AlphaFoldDB" id="A0AAU9DF76"/>
<evidence type="ECO:0000313" key="2">
    <source>
        <dbReference type="EMBL" id="BDD11160.1"/>
    </source>
</evidence>
<dbReference type="Pfam" id="PF04224">
    <property type="entry name" value="DUF417"/>
    <property type="match status" value="1"/>
</dbReference>
<proteinExistence type="predicted"/>
<evidence type="ECO:0000313" key="3">
    <source>
        <dbReference type="Proteomes" id="UP001348817"/>
    </source>
</evidence>
<protein>
    <submittedName>
        <fullName evidence="2">Membrane protein</fullName>
    </submittedName>
</protein>
<dbReference type="Proteomes" id="UP001348817">
    <property type="component" value="Chromosome"/>
</dbReference>
<dbReference type="KEGG" id="fax:FUAX_35920"/>
<feature type="transmembrane region" description="Helical" evidence="1">
    <location>
        <begin position="12"/>
        <end position="29"/>
    </location>
</feature>